<dbReference type="AlphaFoldDB" id="A0A382YDT6"/>
<gene>
    <name evidence="1" type="ORF">METZ01_LOCUS434326</name>
</gene>
<sequence length="23" mass="2747">MIQLETLITTKNYSMTNFYYSKG</sequence>
<protein>
    <submittedName>
        <fullName evidence="1">Uncharacterized protein</fullName>
    </submittedName>
</protein>
<organism evidence="1">
    <name type="scientific">marine metagenome</name>
    <dbReference type="NCBI Taxonomy" id="408172"/>
    <lineage>
        <taxon>unclassified sequences</taxon>
        <taxon>metagenomes</taxon>
        <taxon>ecological metagenomes</taxon>
    </lineage>
</organism>
<evidence type="ECO:0000313" key="1">
    <source>
        <dbReference type="EMBL" id="SVD81472.1"/>
    </source>
</evidence>
<name>A0A382YDT6_9ZZZZ</name>
<dbReference type="EMBL" id="UINC01175047">
    <property type="protein sequence ID" value="SVD81472.1"/>
    <property type="molecule type" value="Genomic_DNA"/>
</dbReference>
<accession>A0A382YDT6</accession>
<reference evidence="1" key="1">
    <citation type="submission" date="2018-05" db="EMBL/GenBank/DDBJ databases">
        <authorList>
            <person name="Lanie J.A."/>
            <person name="Ng W.-L."/>
            <person name="Kazmierczak K.M."/>
            <person name="Andrzejewski T.M."/>
            <person name="Davidsen T.M."/>
            <person name="Wayne K.J."/>
            <person name="Tettelin H."/>
            <person name="Glass J.I."/>
            <person name="Rusch D."/>
            <person name="Podicherti R."/>
            <person name="Tsui H.-C.T."/>
            <person name="Winkler M.E."/>
        </authorList>
    </citation>
    <scope>NUCLEOTIDE SEQUENCE</scope>
</reference>
<proteinExistence type="predicted"/>